<evidence type="ECO:0000313" key="3">
    <source>
        <dbReference type="Proteomes" id="UP000094819"/>
    </source>
</evidence>
<organism evidence="2 3">
    <name type="scientific">Cryptococcus wingfieldii CBS 7118</name>
    <dbReference type="NCBI Taxonomy" id="1295528"/>
    <lineage>
        <taxon>Eukaryota</taxon>
        <taxon>Fungi</taxon>
        <taxon>Dikarya</taxon>
        <taxon>Basidiomycota</taxon>
        <taxon>Agaricomycotina</taxon>
        <taxon>Tremellomycetes</taxon>
        <taxon>Tremellales</taxon>
        <taxon>Cryptococcaceae</taxon>
        <taxon>Cryptococcus</taxon>
    </lineage>
</organism>
<evidence type="ECO:0000313" key="2">
    <source>
        <dbReference type="EMBL" id="ODN79145.1"/>
    </source>
</evidence>
<gene>
    <name evidence="2" type="ORF">L198_07895</name>
</gene>
<comment type="caution">
    <text evidence="2">The sequence shown here is derived from an EMBL/GenBank/DDBJ whole genome shotgun (WGS) entry which is preliminary data.</text>
</comment>
<proteinExistence type="predicted"/>
<dbReference type="AlphaFoldDB" id="A0A1E3HSM7"/>
<feature type="compositionally biased region" description="Low complexity" evidence="1">
    <location>
        <begin position="44"/>
        <end position="64"/>
    </location>
</feature>
<protein>
    <submittedName>
        <fullName evidence="2">Uncharacterized protein</fullName>
    </submittedName>
</protein>
<dbReference type="EMBL" id="AWGH01000046">
    <property type="protein sequence ID" value="ODN79145.1"/>
    <property type="molecule type" value="Genomic_DNA"/>
</dbReference>
<feature type="compositionally biased region" description="Basic and acidic residues" evidence="1">
    <location>
        <begin position="1"/>
        <end position="10"/>
    </location>
</feature>
<dbReference type="GeneID" id="30197106"/>
<keyword evidence="3" id="KW-1185">Reference proteome</keyword>
<name>A0A1E3HSM7_9TREE</name>
<dbReference type="RefSeq" id="XP_019028112.1">
    <property type="nucleotide sequence ID" value="XM_019179876.1"/>
</dbReference>
<feature type="region of interest" description="Disordered" evidence="1">
    <location>
        <begin position="1"/>
        <end position="142"/>
    </location>
</feature>
<evidence type="ECO:0000256" key="1">
    <source>
        <dbReference type="SAM" id="MobiDB-lite"/>
    </source>
</evidence>
<accession>A0A1E3HSM7</accession>
<dbReference type="Proteomes" id="UP000094819">
    <property type="component" value="Unassembled WGS sequence"/>
</dbReference>
<feature type="compositionally biased region" description="Basic and acidic residues" evidence="1">
    <location>
        <begin position="22"/>
        <end position="32"/>
    </location>
</feature>
<reference evidence="2 3" key="1">
    <citation type="submission" date="2016-06" db="EMBL/GenBank/DDBJ databases">
        <title>Evolution of pathogenesis and genome organization in the Tremellales.</title>
        <authorList>
            <person name="Cuomo C."/>
            <person name="Litvintseva A."/>
            <person name="Heitman J."/>
            <person name="Chen Y."/>
            <person name="Sun S."/>
            <person name="Springer D."/>
            <person name="Dromer F."/>
            <person name="Young S."/>
            <person name="Zeng Q."/>
            <person name="Chapman S."/>
            <person name="Gujja S."/>
            <person name="Saif S."/>
            <person name="Birren B."/>
        </authorList>
    </citation>
    <scope>NUCLEOTIDE SEQUENCE [LARGE SCALE GENOMIC DNA]</scope>
    <source>
        <strain evidence="2 3">CBS 7118</strain>
    </source>
</reference>
<sequence length="175" mass="18877">MSTSNSDDRNPTASSPSSEGDESSRRSPDAAHPHIRVVITNRPGSTDVSSSQYSSRRSSGSGLSFEPMPEFEPLTVDAEPLSPGILTPTLGPEVGIFRSGSVATDSDDFHSSPRGSRPIYEDTGSQQPPQPARPIMSNPRPMVTLYFQRQGQGAQDFSLALVSREDYAPSDEDDY</sequence>